<organism evidence="2 3">
    <name type="scientific">Mycolicibacterium arabiense</name>
    <dbReference type="NCBI Taxonomy" id="1286181"/>
    <lineage>
        <taxon>Bacteria</taxon>
        <taxon>Bacillati</taxon>
        <taxon>Actinomycetota</taxon>
        <taxon>Actinomycetes</taxon>
        <taxon>Mycobacteriales</taxon>
        <taxon>Mycobacteriaceae</taxon>
        <taxon>Mycolicibacterium</taxon>
    </lineage>
</organism>
<dbReference type="RefSeq" id="WP_163919106.1">
    <property type="nucleotide sequence ID" value="NZ_AP022593.1"/>
</dbReference>
<evidence type="ECO:0000256" key="1">
    <source>
        <dbReference type="SAM" id="MobiDB-lite"/>
    </source>
</evidence>
<dbReference type="Proteomes" id="UP000467428">
    <property type="component" value="Chromosome"/>
</dbReference>
<gene>
    <name evidence="2" type="ORF">MARA_29380</name>
</gene>
<geneLocation type="plasmid" evidence="3">
    <name>pjcm18538 dna</name>
</geneLocation>
<reference evidence="2 3" key="1">
    <citation type="journal article" date="2019" name="Emerg. Microbes Infect.">
        <title>Comprehensive subspecies identification of 175 nontuberculous mycobacteria species based on 7547 genomic profiles.</title>
        <authorList>
            <person name="Matsumoto Y."/>
            <person name="Kinjo T."/>
            <person name="Motooka D."/>
            <person name="Nabeya D."/>
            <person name="Jung N."/>
            <person name="Uechi K."/>
            <person name="Horii T."/>
            <person name="Iida T."/>
            <person name="Fujita J."/>
            <person name="Nakamura S."/>
        </authorList>
    </citation>
    <scope>NUCLEOTIDE SEQUENCE [LARGE SCALE GENOMIC DNA]</scope>
    <source>
        <strain evidence="2 3">JCM 18538</strain>
    </source>
</reference>
<name>A0A7I7RZ51_9MYCO</name>
<keyword evidence="3" id="KW-1185">Reference proteome</keyword>
<sequence length="802" mass="87466">MSDRDLPSHAVASMGLRAPRVVLVVPATDNWHLAAMNGMHVLSTTWGGAGFVVYPAATQDVHPALLAAFREYDPDAVLVPPGSWPMSQADRTAIMAAQIAISAQCSNFRSPIANEQSVASPSPSDLWEILFEHGKPGSGRPTALDDAMNPRPPGITIGVNPAVVSSIGLAAASRWGLPEPPTPGSRDVDPAILRRAVRRLASSTFDPTNLTGITNRDNFEGTYATDLALTLCGLEGAQGWGPGRADAVVVWGDEPDDFALAMAWDRTYGMGVWLPDEWWTDNTIRSDILRGIDTLAADAYPRFRRVLFTSTSLNREELTARVEECRNSLQESLKQDVVPPPDQSVVLPAESLPFSRYFKTHYVLAENLAHEWSTTVYEDSGTIAFAMLPRVPLIGVRGLEPLEKSASWFVDVTVRDHDIPVTTAIPEPNLLANGEDSQPTRVRASRNGISYGAYRSDVIPVGATVSQSLTRPLLRYPSLLEWASARAQTNGLTVKPSVAGTQATVIAKMMGGRQALTELIASDLLPALKAFQAKGATRDAYPDQAGCVLDSAREEGYLHFEGLCLRTRNSSSESQQAGPAQQSVPPNASSRDQIDRLLRWGVLRRGLILRCPFCNHLAFTNIEDLGNTIRCPRCTDDYPLERERWRSPVSEPRWFYDLHPTARALLKGNGDVPLLLSAHLRTSSRRAFTDAPEFELQRADGSSEVETDLLALVDRQLVIAEAKSNGTFGSDRNAAATKRVRAARLFQADQIILATTTDVWEAQSISAMRSAIADESWPARPPTLRIVTRLGGSEVIDALEQT</sequence>
<dbReference type="EMBL" id="AP022593">
    <property type="protein sequence ID" value="BBY49470.1"/>
    <property type="molecule type" value="Genomic_DNA"/>
</dbReference>
<evidence type="ECO:0000313" key="3">
    <source>
        <dbReference type="Proteomes" id="UP000467428"/>
    </source>
</evidence>
<evidence type="ECO:0000313" key="2">
    <source>
        <dbReference type="EMBL" id="BBY49470.1"/>
    </source>
</evidence>
<dbReference type="KEGG" id="marz:MARA_29380"/>
<accession>A0A7I7RZ51</accession>
<protein>
    <submittedName>
        <fullName evidence="2">Uncharacterized protein</fullName>
    </submittedName>
</protein>
<proteinExistence type="predicted"/>
<dbReference type="AlphaFoldDB" id="A0A7I7RZ51"/>
<feature type="region of interest" description="Disordered" evidence="1">
    <location>
        <begin position="571"/>
        <end position="590"/>
    </location>
</feature>